<evidence type="ECO:0000256" key="1">
    <source>
        <dbReference type="SAM" id="MobiDB-lite"/>
    </source>
</evidence>
<organism evidence="2 3">
    <name type="scientific">Pleurodeles waltl</name>
    <name type="common">Iberian ribbed newt</name>
    <dbReference type="NCBI Taxonomy" id="8319"/>
    <lineage>
        <taxon>Eukaryota</taxon>
        <taxon>Metazoa</taxon>
        <taxon>Chordata</taxon>
        <taxon>Craniata</taxon>
        <taxon>Vertebrata</taxon>
        <taxon>Euteleostomi</taxon>
        <taxon>Amphibia</taxon>
        <taxon>Batrachia</taxon>
        <taxon>Caudata</taxon>
        <taxon>Salamandroidea</taxon>
        <taxon>Salamandridae</taxon>
        <taxon>Pleurodelinae</taxon>
        <taxon>Pleurodeles</taxon>
    </lineage>
</organism>
<reference evidence="2" key="1">
    <citation type="journal article" date="2022" name="bioRxiv">
        <title>Sequencing and chromosome-scale assembly of the giantPleurodeles waltlgenome.</title>
        <authorList>
            <person name="Brown T."/>
            <person name="Elewa A."/>
            <person name="Iarovenko S."/>
            <person name="Subramanian E."/>
            <person name="Araus A.J."/>
            <person name="Petzold A."/>
            <person name="Susuki M."/>
            <person name="Suzuki K.-i.T."/>
            <person name="Hayashi T."/>
            <person name="Toyoda A."/>
            <person name="Oliveira C."/>
            <person name="Osipova E."/>
            <person name="Leigh N.D."/>
            <person name="Simon A."/>
            <person name="Yun M.H."/>
        </authorList>
    </citation>
    <scope>NUCLEOTIDE SEQUENCE</scope>
    <source>
        <strain evidence="2">20211129_DDA</strain>
        <tissue evidence="2">Liver</tissue>
    </source>
</reference>
<evidence type="ECO:0000313" key="2">
    <source>
        <dbReference type="EMBL" id="KAJ1116879.1"/>
    </source>
</evidence>
<comment type="caution">
    <text evidence="2">The sequence shown here is derived from an EMBL/GenBank/DDBJ whole genome shotgun (WGS) entry which is preliminary data.</text>
</comment>
<proteinExistence type="predicted"/>
<feature type="compositionally biased region" description="Pro residues" evidence="1">
    <location>
        <begin position="42"/>
        <end position="54"/>
    </location>
</feature>
<feature type="region of interest" description="Disordered" evidence="1">
    <location>
        <begin position="98"/>
        <end position="123"/>
    </location>
</feature>
<feature type="region of interest" description="Disordered" evidence="1">
    <location>
        <begin position="40"/>
        <end position="77"/>
    </location>
</feature>
<feature type="compositionally biased region" description="Polar residues" evidence="1">
    <location>
        <begin position="61"/>
        <end position="71"/>
    </location>
</feature>
<sequence length="123" mass="13145">MAAPTVLAAGPCPREFPPTWIANWASPCALQLDMRHLRAPSRAPPASWPAPVPVRAPGSTRAETPTPSPLTCSPAGTGLNVLVPSQWRWRAPAPWATHAPTVGHGHRLASARRSSCVKGRLRR</sequence>
<dbReference type="AlphaFoldDB" id="A0AAV7NMW4"/>
<evidence type="ECO:0000313" key="3">
    <source>
        <dbReference type="Proteomes" id="UP001066276"/>
    </source>
</evidence>
<protein>
    <submittedName>
        <fullName evidence="2">Uncharacterized protein</fullName>
    </submittedName>
</protein>
<keyword evidence="3" id="KW-1185">Reference proteome</keyword>
<dbReference type="Proteomes" id="UP001066276">
    <property type="component" value="Chromosome 8"/>
</dbReference>
<accession>A0AAV7NMW4</accession>
<name>A0AAV7NMW4_PLEWA</name>
<gene>
    <name evidence="2" type="ORF">NDU88_005084</name>
</gene>
<dbReference type="EMBL" id="JANPWB010000012">
    <property type="protein sequence ID" value="KAJ1116879.1"/>
    <property type="molecule type" value="Genomic_DNA"/>
</dbReference>